<dbReference type="PANTHER" id="PTHR43767:SF12">
    <property type="entry name" value="AMP-DEPENDENT SYNTHETASE AND LIGASE"/>
    <property type="match status" value="1"/>
</dbReference>
<keyword evidence="4" id="KW-1185">Reference proteome</keyword>
<dbReference type="GO" id="GO:0004467">
    <property type="term" value="F:long-chain fatty acid-CoA ligase activity"/>
    <property type="evidence" value="ECO:0007669"/>
    <property type="project" value="UniProtKB-EC"/>
</dbReference>
<evidence type="ECO:0000313" key="3">
    <source>
        <dbReference type="EMBL" id="ASJ73446.1"/>
    </source>
</evidence>
<feature type="domain" description="AMP-binding enzyme C-terminal" evidence="2">
    <location>
        <begin position="428"/>
        <end position="501"/>
    </location>
</feature>
<dbReference type="PANTHER" id="PTHR43767">
    <property type="entry name" value="LONG-CHAIN-FATTY-ACID--COA LIGASE"/>
    <property type="match status" value="1"/>
</dbReference>
<name>A0A2Z2NPR8_9GAMM</name>
<dbReference type="InterPro" id="IPR045851">
    <property type="entry name" value="AMP-bd_C_sf"/>
</dbReference>
<dbReference type="InterPro" id="IPR025110">
    <property type="entry name" value="AMP-bd_C"/>
</dbReference>
<dbReference type="PROSITE" id="PS00455">
    <property type="entry name" value="AMP_BINDING"/>
    <property type="match status" value="1"/>
</dbReference>
<dbReference type="InterPro" id="IPR042099">
    <property type="entry name" value="ANL_N_sf"/>
</dbReference>
<organism evidence="3 4">
    <name type="scientific">Granulosicoccus antarcticus IMCC3135</name>
    <dbReference type="NCBI Taxonomy" id="1192854"/>
    <lineage>
        <taxon>Bacteria</taxon>
        <taxon>Pseudomonadati</taxon>
        <taxon>Pseudomonadota</taxon>
        <taxon>Gammaproteobacteria</taxon>
        <taxon>Chromatiales</taxon>
        <taxon>Granulosicoccaceae</taxon>
        <taxon>Granulosicoccus</taxon>
    </lineage>
</organism>
<dbReference type="AlphaFoldDB" id="A0A2Z2NPR8"/>
<dbReference type="Gene3D" id="3.30.300.30">
    <property type="match status" value="1"/>
</dbReference>
<dbReference type="SUPFAM" id="SSF56801">
    <property type="entry name" value="Acetyl-CoA synthetase-like"/>
    <property type="match status" value="1"/>
</dbReference>
<dbReference type="RefSeq" id="WP_088918638.1">
    <property type="nucleotide sequence ID" value="NZ_CP018632.1"/>
</dbReference>
<dbReference type="Pfam" id="PF00501">
    <property type="entry name" value="AMP-binding"/>
    <property type="match status" value="1"/>
</dbReference>
<evidence type="ECO:0000259" key="2">
    <source>
        <dbReference type="Pfam" id="PF13193"/>
    </source>
</evidence>
<dbReference type="Proteomes" id="UP000250079">
    <property type="component" value="Chromosome"/>
</dbReference>
<reference evidence="3 4" key="1">
    <citation type="submission" date="2016-12" db="EMBL/GenBank/DDBJ databases">
        <authorList>
            <person name="Song W.-J."/>
            <person name="Kurnit D.M."/>
        </authorList>
    </citation>
    <scope>NUCLEOTIDE SEQUENCE [LARGE SCALE GENOMIC DNA]</scope>
    <source>
        <strain evidence="3 4">IMCC3135</strain>
    </source>
</reference>
<proteinExistence type="predicted"/>
<dbReference type="Gene3D" id="3.40.50.12780">
    <property type="entry name" value="N-terminal domain of ligase-like"/>
    <property type="match status" value="1"/>
</dbReference>
<accession>A0A2Z2NPR8</accession>
<dbReference type="EMBL" id="CP018632">
    <property type="protein sequence ID" value="ASJ73446.1"/>
    <property type="molecule type" value="Genomic_DNA"/>
</dbReference>
<keyword evidence="3" id="KW-0436">Ligase</keyword>
<feature type="domain" description="AMP-dependent synthetase/ligase" evidence="1">
    <location>
        <begin position="31"/>
        <end position="377"/>
    </location>
</feature>
<dbReference type="InterPro" id="IPR000873">
    <property type="entry name" value="AMP-dep_synth/lig_dom"/>
</dbReference>
<gene>
    <name evidence="3" type="primary">lcfB_3</name>
    <name evidence="3" type="ORF">IMCC3135_16820</name>
</gene>
<evidence type="ECO:0000313" key="4">
    <source>
        <dbReference type="Proteomes" id="UP000250079"/>
    </source>
</evidence>
<dbReference type="KEGG" id="gai:IMCC3135_16820"/>
<dbReference type="InterPro" id="IPR050237">
    <property type="entry name" value="ATP-dep_AMP-bd_enzyme"/>
</dbReference>
<dbReference type="OrthoDB" id="5296889at2"/>
<dbReference type="InterPro" id="IPR020845">
    <property type="entry name" value="AMP-binding_CS"/>
</dbReference>
<protein>
    <submittedName>
        <fullName evidence="3">Long-chain-fatty-acid--CoA ligase</fullName>
        <ecNumber evidence="3">6.2.1.3</ecNumber>
    </submittedName>
</protein>
<sequence length="512" mass="54279">MNQPHVSSPLSDAKSYLEGSPLKFHEAAMKWMRETPDHVALTDDTRQLTYGELGKAITDASDWLVGQGVRPGDRVAVVNENCITTAVFIFAVSAAGGIVAPVNARISQREMEVVLDRFAPRCVLYTTDSPAAAEYAQSVNATPMNIEGVGQFSGIFDETAEPETGDLPGVVVFTSGTTGNPKAVMQSHPSLLYQGASQVISRRLTSADSVYVVAPLSVSIGLGSNLMGAVVAGAEAILVLRFTPAGLAKAIVNDLVTFVVAVPQVYAKLLDYADAEGMDLGSSSRLRVVGSGGASIDPALSRRIKSVFGLPCSNGYGCTEMTPIARTPDGMEASGDIIGVPSPGIEIKLMDKDGNEVPKGEIGELWARGPSRMMGYYKNPEASAEVMVGDGWVRTGDLVRQGDTGAYHICGRSKELIIRSGFNVYPIEVESVLNSFPGVMQSAVVGRKIEGDEEIVGFVQGIAGTTLNLEELRGYCRKNLAGYKVPSEIFQEELPIGPSGKILKADLAKKIA</sequence>
<dbReference type="Pfam" id="PF13193">
    <property type="entry name" value="AMP-binding_C"/>
    <property type="match status" value="1"/>
</dbReference>
<dbReference type="EC" id="6.2.1.3" evidence="3"/>
<evidence type="ECO:0000259" key="1">
    <source>
        <dbReference type="Pfam" id="PF00501"/>
    </source>
</evidence>